<dbReference type="GO" id="GO:0046983">
    <property type="term" value="F:protein dimerization activity"/>
    <property type="evidence" value="ECO:0007669"/>
    <property type="project" value="InterPro"/>
</dbReference>
<sequence>MAECFASSSWSEEGRDGSSCSSLMAPLLLLPGQAKPAEEGRDSAALRIHSEAERRRRERINAHLSTLRRMIPNSTKMDKASLLGRVVDHLKDLKRRALDVDRNIPIPGEANEVDVEFDAGHQHAFPEEEEEEEEEGDDDDDDDKLYIKASVCCDDRPDLLEELSDAFRRLGLRAVRADMMTLGGRSRNVFVLFLKDGDRSVCLSSLNRSIRETLGRVASSGAPQSNVFVSRRRKAMRSH</sequence>
<dbReference type="AlphaFoldDB" id="A0A4S8K037"/>
<dbReference type="Pfam" id="PF00010">
    <property type="entry name" value="HLH"/>
    <property type="match status" value="1"/>
</dbReference>
<comment type="caution">
    <text evidence="7">The sequence shown here is derived from an EMBL/GenBank/DDBJ whole genome shotgun (WGS) entry which is preliminary data.</text>
</comment>
<keyword evidence="2" id="KW-0805">Transcription regulation</keyword>
<dbReference type="STRING" id="52838.A0A4S8K037"/>
<dbReference type="Proteomes" id="UP000317650">
    <property type="component" value="Chromosome 5"/>
</dbReference>
<dbReference type="SUPFAM" id="SSF55021">
    <property type="entry name" value="ACT-like"/>
    <property type="match status" value="1"/>
</dbReference>
<dbReference type="PANTHER" id="PTHR45844:SF18">
    <property type="entry name" value="TRANSCRIPTION FACTOR BHLH51"/>
    <property type="match status" value="1"/>
</dbReference>
<protein>
    <recommendedName>
        <fullName evidence="6">BHLH domain-containing protein</fullName>
    </recommendedName>
</protein>
<comment type="similarity">
    <text evidence="1">Belongs to the bHLH protein family.</text>
</comment>
<dbReference type="InterPro" id="IPR036638">
    <property type="entry name" value="HLH_DNA-bd_sf"/>
</dbReference>
<reference evidence="7 8" key="1">
    <citation type="journal article" date="2019" name="Nat. Plants">
        <title>Genome sequencing of Musa balbisiana reveals subgenome evolution and function divergence in polyploid bananas.</title>
        <authorList>
            <person name="Yao X."/>
        </authorList>
    </citation>
    <scope>NUCLEOTIDE SEQUENCE [LARGE SCALE GENOMIC DNA]</scope>
    <source>
        <strain evidence="8">cv. DH-PKW</strain>
        <tissue evidence="7">Leaves</tissue>
    </source>
</reference>
<dbReference type="InterPro" id="IPR045865">
    <property type="entry name" value="ACT-like_dom_sf"/>
</dbReference>
<keyword evidence="4" id="KW-0804">Transcription</keyword>
<evidence type="ECO:0000256" key="1">
    <source>
        <dbReference type="ARBA" id="ARBA00005510"/>
    </source>
</evidence>
<dbReference type="Gene3D" id="4.10.280.10">
    <property type="entry name" value="Helix-loop-helix DNA-binding domain"/>
    <property type="match status" value="1"/>
</dbReference>
<dbReference type="PROSITE" id="PS50888">
    <property type="entry name" value="BHLH"/>
    <property type="match status" value="1"/>
</dbReference>
<gene>
    <name evidence="7" type="ORF">C4D60_Mb05t31020</name>
</gene>
<evidence type="ECO:0000256" key="3">
    <source>
        <dbReference type="ARBA" id="ARBA00023125"/>
    </source>
</evidence>
<evidence type="ECO:0000313" key="7">
    <source>
        <dbReference type="EMBL" id="THU68037.1"/>
    </source>
</evidence>
<accession>A0A4S8K037</accession>
<name>A0A4S8K037_MUSBA</name>
<organism evidence="7 8">
    <name type="scientific">Musa balbisiana</name>
    <name type="common">Banana</name>
    <dbReference type="NCBI Taxonomy" id="52838"/>
    <lineage>
        <taxon>Eukaryota</taxon>
        <taxon>Viridiplantae</taxon>
        <taxon>Streptophyta</taxon>
        <taxon>Embryophyta</taxon>
        <taxon>Tracheophyta</taxon>
        <taxon>Spermatophyta</taxon>
        <taxon>Magnoliopsida</taxon>
        <taxon>Liliopsida</taxon>
        <taxon>Zingiberales</taxon>
        <taxon>Musaceae</taxon>
        <taxon>Musa</taxon>
    </lineage>
</organism>
<dbReference type="GO" id="GO:0003677">
    <property type="term" value="F:DNA binding"/>
    <property type="evidence" value="ECO:0007669"/>
    <property type="project" value="UniProtKB-KW"/>
</dbReference>
<feature type="domain" description="BHLH" evidence="6">
    <location>
        <begin position="44"/>
        <end position="93"/>
    </location>
</feature>
<dbReference type="SUPFAM" id="SSF47459">
    <property type="entry name" value="HLH, helix-loop-helix DNA-binding domain"/>
    <property type="match status" value="1"/>
</dbReference>
<dbReference type="EMBL" id="PYDT01000003">
    <property type="protein sequence ID" value="THU68037.1"/>
    <property type="molecule type" value="Genomic_DNA"/>
</dbReference>
<dbReference type="PANTHER" id="PTHR45844">
    <property type="entry name" value="TRANSCRIPTION FACTOR BHLH30"/>
    <property type="match status" value="1"/>
</dbReference>
<evidence type="ECO:0000256" key="2">
    <source>
        <dbReference type="ARBA" id="ARBA00023015"/>
    </source>
</evidence>
<evidence type="ECO:0000313" key="8">
    <source>
        <dbReference type="Proteomes" id="UP000317650"/>
    </source>
</evidence>
<dbReference type="InterPro" id="IPR011598">
    <property type="entry name" value="bHLH_dom"/>
</dbReference>
<dbReference type="GO" id="GO:0003700">
    <property type="term" value="F:DNA-binding transcription factor activity"/>
    <property type="evidence" value="ECO:0007669"/>
    <property type="project" value="InterPro"/>
</dbReference>
<proteinExistence type="inferred from homology"/>
<keyword evidence="8" id="KW-1185">Reference proteome</keyword>
<dbReference type="SMART" id="SM00353">
    <property type="entry name" value="HLH"/>
    <property type="match status" value="1"/>
</dbReference>
<feature type="compositionally biased region" description="Polar residues" evidence="5">
    <location>
        <begin position="1"/>
        <end position="11"/>
    </location>
</feature>
<dbReference type="InterPro" id="IPR045847">
    <property type="entry name" value="AIG1-like"/>
</dbReference>
<keyword evidence="3" id="KW-0238">DNA-binding</keyword>
<evidence type="ECO:0000259" key="6">
    <source>
        <dbReference type="PROSITE" id="PS50888"/>
    </source>
</evidence>
<feature type="region of interest" description="Disordered" evidence="5">
    <location>
        <begin position="1"/>
        <end position="20"/>
    </location>
</feature>
<evidence type="ECO:0000256" key="5">
    <source>
        <dbReference type="SAM" id="MobiDB-lite"/>
    </source>
</evidence>
<evidence type="ECO:0000256" key="4">
    <source>
        <dbReference type="ARBA" id="ARBA00023163"/>
    </source>
</evidence>